<evidence type="ECO:0000313" key="3">
    <source>
        <dbReference type="EMBL" id="MBD3689528.1"/>
    </source>
</evidence>
<organism evidence="3 4">
    <name type="scientific">Nanchangia anserum</name>
    <dbReference type="NCBI Taxonomy" id="2692125"/>
    <lineage>
        <taxon>Bacteria</taxon>
        <taxon>Bacillati</taxon>
        <taxon>Actinomycetota</taxon>
        <taxon>Actinomycetes</taxon>
        <taxon>Actinomycetales</taxon>
        <taxon>Actinomycetaceae</taxon>
        <taxon>Nanchangia</taxon>
    </lineage>
</organism>
<keyword evidence="1" id="KW-0472">Membrane</keyword>
<keyword evidence="1" id="KW-1133">Transmembrane helix</keyword>
<feature type="transmembrane region" description="Helical" evidence="1">
    <location>
        <begin position="291"/>
        <end position="313"/>
    </location>
</feature>
<dbReference type="EMBL" id="JACRUO010000001">
    <property type="protein sequence ID" value="MBD3689528.1"/>
    <property type="molecule type" value="Genomic_DNA"/>
</dbReference>
<keyword evidence="4" id="KW-1185">Reference proteome</keyword>
<feature type="domain" description="VWFA" evidence="2">
    <location>
        <begin position="69"/>
        <end position="183"/>
    </location>
</feature>
<evidence type="ECO:0000259" key="2">
    <source>
        <dbReference type="PROSITE" id="PS50234"/>
    </source>
</evidence>
<gene>
    <name evidence="3" type="ORF">H8R10_04705</name>
</gene>
<keyword evidence="1" id="KW-0812">Transmembrane</keyword>
<feature type="transmembrane region" description="Helical" evidence="1">
    <location>
        <begin position="6"/>
        <end position="25"/>
    </location>
</feature>
<name>A0A8I0KUB8_9ACTO</name>
<comment type="caution">
    <text evidence="3">The sequence shown here is derived from an EMBL/GenBank/DDBJ whole genome shotgun (WGS) entry which is preliminary data.</text>
</comment>
<dbReference type="Proteomes" id="UP000627538">
    <property type="component" value="Unassembled WGS sequence"/>
</dbReference>
<protein>
    <submittedName>
        <fullName evidence="3">VWA domain-containing protein</fullName>
    </submittedName>
</protein>
<accession>A0A8I0KUB8</accession>
<evidence type="ECO:0000313" key="4">
    <source>
        <dbReference type="Proteomes" id="UP000627538"/>
    </source>
</evidence>
<dbReference type="InterPro" id="IPR036465">
    <property type="entry name" value="vWFA_dom_sf"/>
</dbReference>
<dbReference type="SUPFAM" id="SSF53300">
    <property type="entry name" value="vWA-like"/>
    <property type="match status" value="1"/>
</dbReference>
<sequence length="333" mass="35351">MSLDWNIPAPVCIAFVAWAVVILVAQAVRDGRRARWVWGRRAAMAVLILIMGITPSLPQATSAFVSSLNVVIVVDKTTSMSAADMPGGTSRLDAMRADMREIASTLSGARFEIITVAGRAQRELPWTTDAGAVVAYADALTPEIAYYATGTDVSIAASMANSDARSATEDAGRAALIILSDGEGTASSLATSHYDDAVFSQGIVATYGTRQGGTMRPYLGGGKFGDEIRDPETGAAAVSHADPEAMAKLASQLGIPAVNRGAGEELTGALHRLVSDDGDTVTVETTVPRHVIWPLTWILVGLVAWEIFAQARFTRIRRDRIRQLHTPTTGGER</sequence>
<dbReference type="InterPro" id="IPR002035">
    <property type="entry name" value="VWF_A"/>
</dbReference>
<dbReference type="SMART" id="SM00327">
    <property type="entry name" value="VWA"/>
    <property type="match status" value="1"/>
</dbReference>
<dbReference type="RefSeq" id="WP_191071569.1">
    <property type="nucleotide sequence ID" value="NZ_CP060506.1"/>
</dbReference>
<proteinExistence type="predicted"/>
<feature type="transmembrane region" description="Helical" evidence="1">
    <location>
        <begin position="37"/>
        <end position="57"/>
    </location>
</feature>
<dbReference type="AlphaFoldDB" id="A0A8I0KUB8"/>
<evidence type="ECO:0000256" key="1">
    <source>
        <dbReference type="SAM" id="Phobius"/>
    </source>
</evidence>
<dbReference type="Gene3D" id="3.40.50.410">
    <property type="entry name" value="von Willebrand factor, type A domain"/>
    <property type="match status" value="1"/>
</dbReference>
<reference evidence="3 4" key="1">
    <citation type="submission" date="2020-08" db="EMBL/GenBank/DDBJ databases">
        <title>Winkia gen. nov., sp. nov., isolated from faeces of the Anser albifrons in China.</title>
        <authorList>
            <person name="Liu Q."/>
        </authorList>
    </citation>
    <scope>NUCLEOTIDE SEQUENCE [LARGE SCALE GENOMIC DNA]</scope>
    <source>
        <strain evidence="3 4">C62</strain>
    </source>
</reference>
<dbReference type="Pfam" id="PF13519">
    <property type="entry name" value="VWA_2"/>
    <property type="match status" value="1"/>
</dbReference>
<dbReference type="PROSITE" id="PS50234">
    <property type="entry name" value="VWFA"/>
    <property type="match status" value="1"/>
</dbReference>